<name>A0AAW9KGR0_CLOPF</name>
<accession>A0AAW9KGR0</accession>
<protein>
    <submittedName>
        <fullName evidence="1">ABC transporter permease</fullName>
    </submittedName>
</protein>
<organism evidence="1 2">
    <name type="scientific">Clostridium perfringens</name>
    <dbReference type="NCBI Taxonomy" id="1502"/>
    <lineage>
        <taxon>Bacteria</taxon>
        <taxon>Bacillati</taxon>
        <taxon>Bacillota</taxon>
        <taxon>Clostridia</taxon>
        <taxon>Eubacteriales</taxon>
        <taxon>Clostridiaceae</taxon>
        <taxon>Clostridium</taxon>
    </lineage>
</organism>
<dbReference type="AlphaFoldDB" id="A0AAW9KGR0"/>
<evidence type="ECO:0000313" key="2">
    <source>
        <dbReference type="Proteomes" id="UP001288944"/>
    </source>
</evidence>
<comment type="caution">
    <text evidence="1">The sequence shown here is derived from an EMBL/GenBank/DDBJ whole genome shotgun (WGS) entry which is preliminary data.</text>
</comment>
<reference evidence="1" key="1">
    <citation type="submission" date="2019-11" db="EMBL/GenBank/DDBJ databases">
        <title>Characterization of Clostridium perfringens isolates from swine manure treated agricultural soils.</title>
        <authorList>
            <person name="Wushke S.T."/>
        </authorList>
    </citation>
    <scope>NUCLEOTIDE SEQUENCE</scope>
    <source>
        <strain evidence="1">X62</strain>
    </source>
</reference>
<proteinExistence type="predicted"/>
<sequence>MKNLKAKLVRYNLVKYEFRNLVGNIFAVIFGV</sequence>
<feature type="non-terminal residue" evidence="1">
    <location>
        <position position="32"/>
    </location>
</feature>
<dbReference type="EMBL" id="WNUR01000184">
    <property type="protein sequence ID" value="MDZ7542468.1"/>
    <property type="molecule type" value="Genomic_DNA"/>
</dbReference>
<gene>
    <name evidence="1" type="ORF">GNF83_14885</name>
</gene>
<evidence type="ECO:0000313" key="1">
    <source>
        <dbReference type="EMBL" id="MDZ7542468.1"/>
    </source>
</evidence>
<dbReference type="Proteomes" id="UP001288944">
    <property type="component" value="Unassembled WGS sequence"/>
</dbReference>